<keyword evidence="2" id="KW-1185">Reference proteome</keyword>
<reference evidence="1 2" key="1">
    <citation type="submission" date="2016-10" db="EMBL/GenBank/DDBJ databases">
        <authorList>
            <person name="Varghese N."/>
            <person name="Submissions S."/>
        </authorList>
    </citation>
    <scope>NUCLEOTIDE SEQUENCE [LARGE SCALE GENOMIC DNA]</scope>
    <source>
        <strain evidence="1 2">DSM 21822</strain>
    </source>
</reference>
<organism evidence="1 2">
    <name type="scientific">Neomesorhizobium albiziae</name>
    <dbReference type="NCBI Taxonomy" id="335020"/>
    <lineage>
        <taxon>Bacteria</taxon>
        <taxon>Pseudomonadati</taxon>
        <taxon>Pseudomonadota</taxon>
        <taxon>Alphaproteobacteria</taxon>
        <taxon>Hyphomicrobiales</taxon>
        <taxon>Phyllobacteriaceae</taxon>
        <taxon>Neomesorhizobium</taxon>
    </lineage>
</organism>
<dbReference type="Proteomes" id="UP000323300">
    <property type="component" value="Unassembled WGS sequence"/>
</dbReference>
<accession>A0A1I3VEP6</accession>
<evidence type="ECO:0000313" key="1">
    <source>
        <dbReference type="EMBL" id="SFJ93848.1"/>
    </source>
</evidence>
<sequence>MADTRRSGLEMTHAFNDAMDVLDALIEEDETWRDDILSELVEREILPDEYRDLRIMDRDIRMVNRMKQS</sequence>
<dbReference type="EMBL" id="FOSL01000001">
    <property type="protein sequence ID" value="SFJ93848.1"/>
    <property type="molecule type" value="Genomic_DNA"/>
</dbReference>
<dbReference type="AlphaFoldDB" id="A0A1I3VEP6"/>
<proteinExistence type="predicted"/>
<dbReference type="RefSeq" id="WP_149757743.1">
    <property type="nucleotide sequence ID" value="NZ_BSPE01000002.1"/>
</dbReference>
<gene>
    <name evidence="1" type="ORF">SAMN04488498_101410</name>
</gene>
<name>A0A1I3VEP6_9HYPH</name>
<evidence type="ECO:0000313" key="2">
    <source>
        <dbReference type="Proteomes" id="UP000323300"/>
    </source>
</evidence>
<protein>
    <submittedName>
        <fullName evidence="1">Uncharacterized protein</fullName>
    </submittedName>
</protein>